<organism evidence="2 3">
    <name type="scientific">Smittium simulii</name>
    <dbReference type="NCBI Taxonomy" id="133385"/>
    <lineage>
        <taxon>Eukaryota</taxon>
        <taxon>Fungi</taxon>
        <taxon>Fungi incertae sedis</taxon>
        <taxon>Zoopagomycota</taxon>
        <taxon>Kickxellomycotina</taxon>
        <taxon>Harpellomycetes</taxon>
        <taxon>Harpellales</taxon>
        <taxon>Legeriomycetaceae</taxon>
        <taxon>Smittium</taxon>
    </lineage>
</organism>
<dbReference type="AlphaFoldDB" id="A0A2T9Y1Z8"/>
<feature type="region of interest" description="Disordered" evidence="1">
    <location>
        <begin position="75"/>
        <end position="95"/>
    </location>
</feature>
<dbReference type="EMBL" id="MBFR01000686">
    <property type="protein sequence ID" value="PVU86350.1"/>
    <property type="molecule type" value="Genomic_DNA"/>
</dbReference>
<proteinExistence type="predicted"/>
<reference evidence="2 3" key="1">
    <citation type="journal article" date="2018" name="MBio">
        <title>Comparative Genomics Reveals the Core Gene Toolbox for the Fungus-Insect Symbiosis.</title>
        <authorList>
            <person name="Wang Y."/>
            <person name="Stata M."/>
            <person name="Wang W."/>
            <person name="Stajich J.E."/>
            <person name="White M.M."/>
            <person name="Moncalvo J.M."/>
        </authorList>
    </citation>
    <scope>NUCLEOTIDE SEQUENCE [LARGE SCALE GENOMIC DNA]</scope>
    <source>
        <strain evidence="2 3">SWE-8-4</strain>
    </source>
</reference>
<dbReference type="STRING" id="133385.A0A2T9Y1Z8"/>
<accession>A0A2T9Y1Z8</accession>
<keyword evidence="3" id="KW-1185">Reference proteome</keyword>
<feature type="compositionally biased region" description="Polar residues" evidence="1">
    <location>
        <begin position="36"/>
        <end position="62"/>
    </location>
</feature>
<feature type="region of interest" description="Disordered" evidence="1">
    <location>
        <begin position="1"/>
        <end position="62"/>
    </location>
</feature>
<gene>
    <name evidence="2" type="ORF">BB561_006731</name>
</gene>
<evidence type="ECO:0000256" key="1">
    <source>
        <dbReference type="SAM" id="MobiDB-lite"/>
    </source>
</evidence>
<evidence type="ECO:0000313" key="3">
    <source>
        <dbReference type="Proteomes" id="UP000245383"/>
    </source>
</evidence>
<sequence>MGSEHSGKRIQYPIHEPNLDYGPHADVTSAAEQKKVNQGSQPSFNRRSGISTGQTCNRGNTTSAAGVLQSDFYNFKKDWRPPPSSRFEKAQSARGGAKLQDGDFILCLPDDPPKRLSYIFGSSGCVHAHSNIQ</sequence>
<evidence type="ECO:0000313" key="2">
    <source>
        <dbReference type="EMBL" id="PVU86350.1"/>
    </source>
</evidence>
<protein>
    <submittedName>
        <fullName evidence="2">Uncharacterized protein</fullName>
    </submittedName>
</protein>
<name>A0A2T9Y1Z8_9FUNG</name>
<feature type="compositionally biased region" description="Basic and acidic residues" evidence="1">
    <location>
        <begin position="75"/>
        <end position="91"/>
    </location>
</feature>
<dbReference type="Proteomes" id="UP000245383">
    <property type="component" value="Unassembled WGS sequence"/>
</dbReference>
<comment type="caution">
    <text evidence="2">The sequence shown here is derived from an EMBL/GenBank/DDBJ whole genome shotgun (WGS) entry which is preliminary data.</text>
</comment>